<gene>
    <name evidence="1" type="ORF">UFOVP116_287</name>
</gene>
<name>A0A6J5L7Z9_9CAUD</name>
<organism evidence="1">
    <name type="scientific">uncultured Caudovirales phage</name>
    <dbReference type="NCBI Taxonomy" id="2100421"/>
    <lineage>
        <taxon>Viruses</taxon>
        <taxon>Duplodnaviria</taxon>
        <taxon>Heunggongvirae</taxon>
        <taxon>Uroviricota</taxon>
        <taxon>Caudoviricetes</taxon>
        <taxon>Peduoviridae</taxon>
        <taxon>Maltschvirus</taxon>
        <taxon>Maltschvirus maltsch</taxon>
    </lineage>
</organism>
<sequence>MQVEKTIEFQFSFSELELFVKEIIELFNFESFKYIG</sequence>
<evidence type="ECO:0000313" key="1">
    <source>
        <dbReference type="EMBL" id="CAB4130135.1"/>
    </source>
</evidence>
<reference evidence="1" key="1">
    <citation type="submission" date="2020-04" db="EMBL/GenBank/DDBJ databases">
        <authorList>
            <person name="Chiriac C."/>
            <person name="Salcher M."/>
            <person name="Ghai R."/>
            <person name="Kavagutti S V."/>
        </authorList>
    </citation>
    <scope>NUCLEOTIDE SEQUENCE</scope>
</reference>
<dbReference type="EMBL" id="LR796237">
    <property type="protein sequence ID" value="CAB4130135.1"/>
    <property type="molecule type" value="Genomic_DNA"/>
</dbReference>
<protein>
    <submittedName>
        <fullName evidence="1">Uncharacterized protein</fullName>
    </submittedName>
</protein>
<accession>A0A6J5L7Z9</accession>
<proteinExistence type="predicted"/>